<gene>
    <name evidence="7" type="ORF">CLOBOL_07282</name>
</gene>
<dbReference type="Pfam" id="PF14833">
    <property type="entry name" value="NAD_binding_11"/>
    <property type="match status" value="1"/>
</dbReference>
<evidence type="ECO:0000256" key="4">
    <source>
        <dbReference type="PIRSR" id="PIRSR000103-1"/>
    </source>
</evidence>
<dbReference type="PANTHER" id="PTHR43060:SF15">
    <property type="entry name" value="3-HYDROXYISOBUTYRATE DEHYDROGENASE-LIKE 1, MITOCHONDRIAL-RELATED"/>
    <property type="match status" value="1"/>
</dbReference>
<name>A8S5Q4_ENTBW</name>
<dbReference type="InterPro" id="IPR015815">
    <property type="entry name" value="HIBADH-related"/>
</dbReference>
<dbReference type="Proteomes" id="UP000005396">
    <property type="component" value="Unassembled WGS sequence"/>
</dbReference>
<dbReference type="EMBL" id="ABCC02000076">
    <property type="protein sequence ID" value="EDP12528.1"/>
    <property type="molecule type" value="Genomic_DNA"/>
</dbReference>
<keyword evidence="3" id="KW-0520">NAD</keyword>
<dbReference type="PANTHER" id="PTHR43060">
    <property type="entry name" value="3-HYDROXYISOBUTYRATE DEHYDROGENASE-LIKE 1, MITOCHONDRIAL-RELATED"/>
    <property type="match status" value="1"/>
</dbReference>
<evidence type="ECO:0000313" key="8">
    <source>
        <dbReference type="Proteomes" id="UP000005396"/>
    </source>
</evidence>
<dbReference type="eggNOG" id="COG2084">
    <property type="taxonomic scope" value="Bacteria"/>
</dbReference>
<feature type="active site" evidence="4">
    <location>
        <position position="197"/>
    </location>
</feature>
<comment type="similarity">
    <text evidence="1">Belongs to the HIBADH-related family.</text>
</comment>
<feature type="domain" description="6-phosphogluconate dehydrogenase NADP-binding" evidence="5">
    <location>
        <begin position="8"/>
        <end position="188"/>
    </location>
</feature>
<dbReference type="InterPro" id="IPR008927">
    <property type="entry name" value="6-PGluconate_DH-like_C_sf"/>
</dbReference>
<dbReference type="InterPro" id="IPR029154">
    <property type="entry name" value="HIBADH-like_NADP-bd"/>
</dbReference>
<evidence type="ECO:0000259" key="5">
    <source>
        <dbReference type="Pfam" id="PF03446"/>
    </source>
</evidence>
<dbReference type="HOGENOM" id="CLU_035117_1_1_9"/>
<evidence type="ECO:0000259" key="6">
    <source>
        <dbReference type="Pfam" id="PF14833"/>
    </source>
</evidence>
<evidence type="ECO:0000256" key="3">
    <source>
        <dbReference type="ARBA" id="ARBA00023027"/>
    </source>
</evidence>
<protein>
    <recommendedName>
        <fullName evidence="9">NAD(P)-dependent oxidoreductase</fullName>
    </recommendedName>
</protein>
<dbReference type="SUPFAM" id="SSF51735">
    <property type="entry name" value="NAD(P)-binding Rossmann-fold domains"/>
    <property type="match status" value="1"/>
</dbReference>
<dbReference type="AlphaFoldDB" id="A8S5Q4"/>
<evidence type="ECO:0000256" key="1">
    <source>
        <dbReference type="ARBA" id="ARBA00009080"/>
    </source>
</evidence>
<dbReference type="Gene3D" id="3.40.50.720">
    <property type="entry name" value="NAD(P)-binding Rossmann-like Domain"/>
    <property type="match status" value="1"/>
</dbReference>
<dbReference type="PaxDb" id="411902-CLOBOL_07282"/>
<reference evidence="7 8" key="1">
    <citation type="submission" date="2007-08" db="EMBL/GenBank/DDBJ databases">
        <authorList>
            <person name="Fulton L."/>
            <person name="Clifton S."/>
            <person name="Fulton B."/>
            <person name="Xu J."/>
            <person name="Minx P."/>
            <person name="Pepin K.H."/>
            <person name="Johnson M."/>
            <person name="Thiruvilangam P."/>
            <person name="Bhonagiri V."/>
            <person name="Nash W.E."/>
            <person name="Mardis E.R."/>
            <person name="Wilson R.K."/>
        </authorList>
    </citation>
    <scope>NUCLEOTIDE SEQUENCE [LARGE SCALE GENOMIC DNA]</scope>
    <source>
        <strain evidence="8">ATCC BAA-613 / DSM 15670 / CCUG 46953 / JCM 12243 / WAL 16351</strain>
    </source>
</reference>
<feature type="domain" description="3-hydroxyisobutyrate dehydrogenase-like NAD-binding" evidence="6">
    <location>
        <begin position="191"/>
        <end position="310"/>
    </location>
</feature>
<dbReference type="GO" id="GO:0051287">
    <property type="term" value="F:NAD binding"/>
    <property type="evidence" value="ECO:0007669"/>
    <property type="project" value="InterPro"/>
</dbReference>
<dbReference type="InterPro" id="IPR013328">
    <property type="entry name" value="6PGD_dom2"/>
</dbReference>
<dbReference type="Gene3D" id="1.10.1040.10">
    <property type="entry name" value="N-(1-d-carboxylethyl)-l-norvaline Dehydrogenase, domain 2"/>
    <property type="match status" value="1"/>
</dbReference>
<dbReference type="GO" id="GO:0016491">
    <property type="term" value="F:oxidoreductase activity"/>
    <property type="evidence" value="ECO:0007669"/>
    <property type="project" value="UniProtKB-KW"/>
</dbReference>
<evidence type="ECO:0000256" key="2">
    <source>
        <dbReference type="ARBA" id="ARBA00023002"/>
    </source>
</evidence>
<evidence type="ECO:0008006" key="9">
    <source>
        <dbReference type="Google" id="ProtNLM"/>
    </source>
</evidence>
<dbReference type="SUPFAM" id="SSF48179">
    <property type="entry name" value="6-phosphogluconate dehydrogenase C-terminal domain-like"/>
    <property type="match status" value="1"/>
</dbReference>
<evidence type="ECO:0000313" key="7">
    <source>
        <dbReference type="EMBL" id="EDP12528.1"/>
    </source>
</evidence>
<comment type="caution">
    <text evidence="7">The sequence shown here is derived from an EMBL/GenBank/DDBJ whole genome shotgun (WGS) entry which is preliminary data.</text>
</comment>
<keyword evidence="2" id="KW-0560">Oxidoreductase</keyword>
<dbReference type="PIRSF" id="PIRSF000103">
    <property type="entry name" value="HIBADH"/>
    <property type="match status" value="1"/>
</dbReference>
<organism evidence="7 8">
    <name type="scientific">Enterocloster bolteae (strain ATCC BAA-613 / DSM 15670 / CCUG 46953 / JCM 12243 / WAL 16351)</name>
    <name type="common">Clostridium bolteae</name>
    <dbReference type="NCBI Taxonomy" id="411902"/>
    <lineage>
        <taxon>Bacteria</taxon>
        <taxon>Bacillati</taxon>
        <taxon>Bacillota</taxon>
        <taxon>Clostridia</taxon>
        <taxon>Lachnospirales</taxon>
        <taxon>Lachnospiraceae</taxon>
        <taxon>Enterocloster</taxon>
    </lineage>
</organism>
<sequence>MSDLKDKKFGFLGWGAIGFPICHGLVKSGYTVYLPVYRRKSAQRHGFSGLVPDEKSKTEAIDWMLGNGGIAAASQRELLENSDILVFSLPKSQQVEEVVLGKDGVMEVCKPGTIIIDMTSADAVSTKKLAALLEKKGIELLDAPVSGGTSGAAAQTLTIMCGGKEDTFLAVKPVLDVMGAPDKVTYMGPNGSGDMIKCANNFLSACCAAATTEAVAVCAKAGIDPHLAVQVIGTSGGTNHAATMKFPNIVFPGKNWNFSLGLMSKDVGLFNSASKDMGIPSLFGNLTAQILAIPKAEEGDDADCIQVQKLYERWAKVELCGIDNEK</sequence>
<dbReference type="GO" id="GO:0050661">
    <property type="term" value="F:NADP binding"/>
    <property type="evidence" value="ECO:0007669"/>
    <property type="project" value="InterPro"/>
</dbReference>
<reference evidence="7 8" key="2">
    <citation type="submission" date="2007-09" db="EMBL/GenBank/DDBJ databases">
        <title>Draft genome sequence of Clostridium bolteae (ATCC BAA-613).</title>
        <authorList>
            <person name="Sudarsanam P."/>
            <person name="Ley R."/>
            <person name="Guruge J."/>
            <person name="Turnbaugh P.J."/>
            <person name="Mahowald M."/>
            <person name="Liep D."/>
            <person name="Gordon J."/>
        </authorList>
    </citation>
    <scope>NUCLEOTIDE SEQUENCE [LARGE SCALE GENOMIC DNA]</scope>
    <source>
        <strain evidence="8">ATCC BAA-613 / DSM 15670 / CCUG 46953 / JCM 12243 / WAL 16351</strain>
    </source>
</reference>
<dbReference type="InterPro" id="IPR036291">
    <property type="entry name" value="NAD(P)-bd_dom_sf"/>
</dbReference>
<accession>A8S5Q4</accession>
<dbReference type="RefSeq" id="WP_002568791.1">
    <property type="nucleotide sequence ID" value="NZ_DS480725.1"/>
</dbReference>
<dbReference type="Pfam" id="PF03446">
    <property type="entry name" value="NAD_binding_2"/>
    <property type="match status" value="1"/>
</dbReference>
<dbReference type="InterPro" id="IPR006115">
    <property type="entry name" value="6PGDH_NADP-bd"/>
</dbReference>
<proteinExistence type="inferred from homology"/>